<evidence type="ECO:0000313" key="2">
    <source>
        <dbReference type="Proteomes" id="UP001165275"/>
    </source>
</evidence>
<reference evidence="1" key="1">
    <citation type="submission" date="2021-04" db="EMBL/GenBank/DDBJ databases">
        <title>Genome sequence of Serratia sp. arafor3.</title>
        <authorList>
            <person name="Besaury L."/>
        </authorList>
    </citation>
    <scope>NUCLEOTIDE SEQUENCE</scope>
    <source>
        <strain evidence="1">Arafor3</strain>
    </source>
</reference>
<accession>A0ABT0KE28</accession>
<sequence>MQNHVEPFLADILDKLWSNHAAVLVGAGFSKNAKPNSANCLTFPSWEELGDVFYRKIHCNDNNGKYLNVLKLADEVEAAFGRGSLEQILINNIPDKDYEPSDLHVKLLNLPWVDVFTTNYDTLLERACTSVISHKYDVVLTKADLINAERPRIIKLHGSFPSERPFIITEEDYRKYPFDFSPFVNTVQQSLIENTLCLIGFSGDDPNFLKWIGWIRDNLGAHNSPKIYLIGVFNLSNAQSKLLEKRNVTVIDLGGCDGVNHNHYLGMEFFIKSMMKGKMKRDNLSWPSSETVERYSIRDDSSISISKISKLDNVWRGSRLRYPGWCILPEENRNTLWSFTNGWVNFLASPIEIEDELEFSIIFEVLWRLDKALCPLIDGLSLRVENIINRNWGLLSGEMKFITGNRIGTFNEAREKLIFLCNMLLRFYRQEDNRVGWERLSQDITVHYELLSPEEKALYNYERSLFSLFKLDIKSVNYCLSNWERNEALPFYEAKRAGILAELGKVDEAISIVEKSLNTIRKRLSLKPITINYADVSQEAYVMLLVQYFKSSSLRDKPIEDTEVNINEFSERWGQLAQYRSDPWNELKTFRIRLERDDEYSKKEYGDFDLGVRKRSRSFDVYHTELISSVNFLLFCEAAGIPFKIPHARIASESAVGALKRIYAFCPYWSMASMFRLGDKKYVESILNRVTINSMDRKEIDKIIESNLEVFYSIFDIHSERIDSLDGLPSGLISVIPEIVSRLVAKCSLEVKFKVIELLEKIYRIENKPKFLGISNLTKRVLSSLSVKDKISVIPVLLNFPIVTSSSPYISREYQNPLVVILDLNNINLSRNYLKINKEIIDKNIKMVSSSSTEEREWASTTLIFLNENGLLTRGEEKRLTKALWSDVCEFGFPKNISYYKFIFLNKLAPDSVNVRSLFVKYISTYSFPIQSLLKEKGVMITNGDDNFCTEIIGGLRFIELDENDIAALISKLDFWFESDMRYLSEQQERMQGEFFARFNNITRILIALCEGSFKNITDKNINNICDLVRKMKEHGCMTLELECVLLYGDTAERSKIANDIDENLSSINKSKVLSALKAVHHLIKNYDIKEMLPIIESMAGKIKWRSEIYLYFTVDIVKIMYDENPEGLPQNFHEVVFSFLNTLADESYKNTISDDNAFLEYLELRVHIASLASSMYEYFSSKDIPSILRWKEICSSNDEFDEVKNAWNSMIV</sequence>
<organism evidence="1 2">
    <name type="scientific">Serratia silvae</name>
    <dbReference type="NCBI Taxonomy" id="2824122"/>
    <lineage>
        <taxon>Bacteria</taxon>
        <taxon>Pseudomonadati</taxon>
        <taxon>Pseudomonadota</taxon>
        <taxon>Gammaproteobacteria</taxon>
        <taxon>Enterobacterales</taxon>
        <taxon>Yersiniaceae</taxon>
        <taxon>Serratia</taxon>
    </lineage>
</organism>
<gene>
    <name evidence="1" type="ORF">KAJ71_14345</name>
</gene>
<protein>
    <submittedName>
        <fullName evidence="1">SIR2 family protein</fullName>
    </submittedName>
</protein>
<dbReference type="InterPro" id="IPR029035">
    <property type="entry name" value="DHS-like_NAD/FAD-binding_dom"/>
</dbReference>
<dbReference type="EMBL" id="JAGQDC010000011">
    <property type="protein sequence ID" value="MCL1030196.1"/>
    <property type="molecule type" value="Genomic_DNA"/>
</dbReference>
<proteinExistence type="predicted"/>
<dbReference type="Pfam" id="PF13289">
    <property type="entry name" value="SIR2_2"/>
    <property type="match status" value="1"/>
</dbReference>
<evidence type="ECO:0000313" key="1">
    <source>
        <dbReference type="EMBL" id="MCL1030196.1"/>
    </source>
</evidence>
<keyword evidence="2" id="KW-1185">Reference proteome</keyword>
<dbReference type="RefSeq" id="WP_248946365.1">
    <property type="nucleotide sequence ID" value="NZ_JAGQDC010000011.1"/>
</dbReference>
<dbReference type="SUPFAM" id="SSF52467">
    <property type="entry name" value="DHS-like NAD/FAD-binding domain"/>
    <property type="match status" value="1"/>
</dbReference>
<name>A0ABT0KE28_9GAMM</name>
<dbReference type="Proteomes" id="UP001165275">
    <property type="component" value="Unassembled WGS sequence"/>
</dbReference>
<comment type="caution">
    <text evidence="1">The sequence shown here is derived from an EMBL/GenBank/DDBJ whole genome shotgun (WGS) entry which is preliminary data.</text>
</comment>